<dbReference type="RefSeq" id="WP_061524597.1">
    <property type="nucleotide sequence ID" value="NZ_CM125582.1"/>
</dbReference>
<evidence type="ECO:0000313" key="3">
    <source>
        <dbReference type="EMBL" id="KXZ71112.1"/>
    </source>
</evidence>
<sequence>MNKNKIISCLCLLLSPAVMAMQPMDDQSLSVATGQDGLNINLSTPKIEFKQLAVIDPDGWDTKSVAAAEYRNRGALVLAQSPNSTLSNLSITAKSSGAVTNLNVNAAIDVDKGTGANGAFANIGLSFGNLDELDVSKFSVYTAGSNAVSDFGVTSAGVYTQRSIFGASTATLTTGVKELLRLSDGLNIKFLASNKPKMNIQLGAAPQSYMVRLGGAIDSICGTGTGCNMMLVSSYATESDPTTAPVGASFKFQMKASNSSTGFRLDNFHAGIESDGLVFGNYVESCSTTPATCITSDSVDLRLNEIKFGNDMTTIPAVGSSNYRFNGLQNSPIGNIGFTNASVTDLKMKVSGL</sequence>
<dbReference type="AlphaFoldDB" id="A0A150HVR1"/>
<dbReference type="PATRIC" id="fig|52133.19.peg.1584"/>
<protein>
    <recommendedName>
        <fullName evidence="2">DUF6160 domain-containing protein</fullName>
    </recommendedName>
</protein>
<proteinExistence type="predicted"/>
<evidence type="ECO:0000259" key="2">
    <source>
        <dbReference type="Pfam" id="PF19657"/>
    </source>
</evidence>
<dbReference type="Pfam" id="PF19657">
    <property type="entry name" value="DUF6160"/>
    <property type="match status" value="1"/>
</dbReference>
<keyword evidence="1" id="KW-0732">Signal</keyword>
<accession>A0A150HVR1</accession>
<organism evidence="3 4">
    <name type="scientific">Acinetobacter venetianus</name>
    <dbReference type="NCBI Taxonomy" id="52133"/>
    <lineage>
        <taxon>Bacteria</taxon>
        <taxon>Pseudomonadati</taxon>
        <taxon>Pseudomonadota</taxon>
        <taxon>Gammaproteobacteria</taxon>
        <taxon>Moraxellales</taxon>
        <taxon>Moraxellaceae</taxon>
        <taxon>Acinetobacter</taxon>
    </lineage>
</organism>
<dbReference type="EMBL" id="JRHX01000042">
    <property type="protein sequence ID" value="KXZ71112.1"/>
    <property type="molecule type" value="Genomic_DNA"/>
</dbReference>
<feature type="chain" id="PRO_5007563015" description="DUF6160 domain-containing protein" evidence="1">
    <location>
        <begin position="21"/>
        <end position="353"/>
    </location>
</feature>
<comment type="caution">
    <text evidence="3">The sequence shown here is derived from an EMBL/GenBank/DDBJ whole genome shotgun (WGS) entry which is preliminary data.</text>
</comment>
<name>A0A150HVR1_9GAMM</name>
<gene>
    <name evidence="3" type="ORF">AVENLUH13518_01561</name>
</gene>
<evidence type="ECO:0000256" key="1">
    <source>
        <dbReference type="SAM" id="SignalP"/>
    </source>
</evidence>
<reference evidence="3 4" key="1">
    <citation type="journal article" date="2016" name="Sci. Rep.">
        <title>Genomic and phenotypic characterization of the species Acinetobacter venetianus.</title>
        <authorList>
            <person name="Fondi M."/>
            <person name="Maida I."/>
            <person name="Perrin E."/>
            <person name="Orlandini V."/>
            <person name="La Torre L."/>
            <person name="Bosi E."/>
            <person name="Negroni A."/>
            <person name="Zanaroli G."/>
            <person name="Fava F."/>
            <person name="Decorosi F."/>
            <person name="Giovannetti L."/>
            <person name="Viti C."/>
            <person name="Vaneechoutte M."/>
            <person name="Dijkshoorn L."/>
            <person name="Fani R."/>
        </authorList>
    </citation>
    <scope>NUCLEOTIDE SEQUENCE [LARGE SCALE GENOMIC DNA]</scope>
    <source>
        <strain evidence="3 4">LUH13518</strain>
    </source>
</reference>
<evidence type="ECO:0000313" key="4">
    <source>
        <dbReference type="Proteomes" id="UP000075544"/>
    </source>
</evidence>
<dbReference type="Proteomes" id="UP000075544">
    <property type="component" value="Unassembled WGS sequence"/>
</dbReference>
<dbReference type="InterPro" id="IPR046158">
    <property type="entry name" value="DUF6160"/>
</dbReference>
<feature type="signal peptide" evidence="1">
    <location>
        <begin position="1"/>
        <end position="20"/>
    </location>
</feature>
<feature type="domain" description="DUF6160" evidence="2">
    <location>
        <begin position="5"/>
        <end position="91"/>
    </location>
</feature>